<evidence type="ECO:0000313" key="7">
    <source>
        <dbReference type="EMBL" id="RVX66189.1"/>
    </source>
</evidence>
<proteinExistence type="predicted"/>
<gene>
    <name evidence="7" type="ORF">B0A52_10081</name>
</gene>
<evidence type="ECO:0000259" key="6">
    <source>
        <dbReference type="PROSITE" id="PS50850"/>
    </source>
</evidence>
<feature type="transmembrane region" description="Helical" evidence="5">
    <location>
        <begin position="59"/>
        <end position="80"/>
    </location>
</feature>
<feature type="transmembrane region" description="Helical" evidence="5">
    <location>
        <begin position="86"/>
        <end position="109"/>
    </location>
</feature>
<dbReference type="PANTHER" id="PTHR23502">
    <property type="entry name" value="MAJOR FACILITATOR SUPERFAMILY"/>
    <property type="match status" value="1"/>
</dbReference>
<keyword evidence="3 5" id="KW-1133">Transmembrane helix</keyword>
<organism evidence="7 8">
    <name type="scientific">Exophiala mesophila</name>
    <name type="common">Black yeast-like fungus</name>
    <dbReference type="NCBI Taxonomy" id="212818"/>
    <lineage>
        <taxon>Eukaryota</taxon>
        <taxon>Fungi</taxon>
        <taxon>Dikarya</taxon>
        <taxon>Ascomycota</taxon>
        <taxon>Pezizomycotina</taxon>
        <taxon>Eurotiomycetes</taxon>
        <taxon>Chaetothyriomycetidae</taxon>
        <taxon>Chaetothyriales</taxon>
        <taxon>Herpotrichiellaceae</taxon>
        <taxon>Exophiala</taxon>
    </lineage>
</organism>
<dbReference type="InterPro" id="IPR020846">
    <property type="entry name" value="MFS_dom"/>
</dbReference>
<evidence type="ECO:0000256" key="5">
    <source>
        <dbReference type="SAM" id="Phobius"/>
    </source>
</evidence>
<feature type="transmembrane region" description="Helical" evidence="5">
    <location>
        <begin position="467"/>
        <end position="486"/>
    </location>
</feature>
<dbReference type="Gene3D" id="1.20.1250.20">
    <property type="entry name" value="MFS general substrate transporter like domains"/>
    <property type="match status" value="1"/>
</dbReference>
<dbReference type="GO" id="GO:0005886">
    <property type="term" value="C:plasma membrane"/>
    <property type="evidence" value="ECO:0007669"/>
    <property type="project" value="TreeGrafter"/>
</dbReference>
<evidence type="ECO:0000256" key="2">
    <source>
        <dbReference type="ARBA" id="ARBA00022692"/>
    </source>
</evidence>
<dbReference type="PROSITE" id="PS50850">
    <property type="entry name" value="MFS"/>
    <property type="match status" value="1"/>
</dbReference>
<protein>
    <recommendedName>
        <fullName evidence="6">Major facilitator superfamily (MFS) profile domain-containing protein</fullName>
    </recommendedName>
</protein>
<dbReference type="GO" id="GO:0022857">
    <property type="term" value="F:transmembrane transporter activity"/>
    <property type="evidence" value="ECO:0007669"/>
    <property type="project" value="InterPro"/>
</dbReference>
<evidence type="ECO:0000313" key="8">
    <source>
        <dbReference type="Proteomes" id="UP000288859"/>
    </source>
</evidence>
<sequence>MSEHLVPGTVLQVDIYNNLRGVQHNDRRKDIVLVPQPTSHPDDPLNWTKYRKWSSISGYVVYTFLVAVMVSSLSPANLMIEAETGIAVADINTGVGLMYLFLGWSNLIWQPLAIDFGRRPVLVVSTLMLTFMVLWSAYASNVGEWWINRILQGVGGAPIETLVELCVADVNFAHERGFHMSLYTWTLFNGAFLGPIAAGFVANRFGWQWIQYICTIIGAVTTIYLFFFMEETMFHRTDTVEAAMAENFIQTVSSDAEVKGANVKEEAPSTSPAASAMVSVDRDIQPKSYMQRLKCWNLRDPQQPKRFWNNLMLSLTLIRFPAIFYSGLLIGSILSWFNVVNGTLPTILGNAPYNFSADMLGVIYVSPVIGVSFGCYFSGWISDKVAVYMARRNNGVYEPEHRLWVGLIPLVLHPVGCILYGVGASHEVHWVGVAFGLGIICATLPMGSAVACNYIIDSYKEVAGNGLVTIILVRNTMGFAFAYAVLPMVTDMGIQNAFILLAFLGAAIWAGCIVMIIWGKKFRKATAATYWKMVEEQGLKAH</sequence>
<dbReference type="PANTHER" id="PTHR23502:SF30">
    <property type="entry name" value="TRANSPORTER, PUTATIVE (AFU_ORTHOLOGUE AFUA_8G04702)-RELATED"/>
    <property type="match status" value="1"/>
</dbReference>
<keyword evidence="4 5" id="KW-0472">Membrane</keyword>
<feature type="transmembrane region" description="Helical" evidence="5">
    <location>
        <begin position="121"/>
        <end position="138"/>
    </location>
</feature>
<feature type="transmembrane region" description="Helical" evidence="5">
    <location>
        <begin position="403"/>
        <end position="422"/>
    </location>
</feature>
<dbReference type="EMBL" id="NAJM01000067">
    <property type="protein sequence ID" value="RVX66189.1"/>
    <property type="molecule type" value="Genomic_DNA"/>
</dbReference>
<dbReference type="VEuPathDB" id="FungiDB:PV10_04091"/>
<comment type="subcellular location">
    <subcellularLocation>
        <location evidence="1">Membrane</location>
        <topology evidence="1">Multi-pass membrane protein</topology>
    </subcellularLocation>
</comment>
<reference evidence="7 8" key="1">
    <citation type="submission" date="2017-03" db="EMBL/GenBank/DDBJ databases">
        <title>Genomes of endolithic fungi from Antarctica.</title>
        <authorList>
            <person name="Coleine C."/>
            <person name="Masonjones S."/>
            <person name="Stajich J.E."/>
        </authorList>
    </citation>
    <scope>NUCLEOTIDE SEQUENCE [LARGE SCALE GENOMIC DNA]</scope>
    <source>
        <strain evidence="7 8">CCFEE 6314</strain>
    </source>
</reference>
<feature type="transmembrane region" description="Helical" evidence="5">
    <location>
        <begin position="311"/>
        <end position="339"/>
    </location>
</feature>
<feature type="transmembrane region" description="Helical" evidence="5">
    <location>
        <begin position="359"/>
        <end position="382"/>
    </location>
</feature>
<feature type="transmembrane region" description="Helical" evidence="5">
    <location>
        <begin position="150"/>
        <end position="170"/>
    </location>
</feature>
<accession>A0A438MTD2</accession>
<feature type="domain" description="Major facilitator superfamily (MFS) profile" evidence="6">
    <location>
        <begin position="55"/>
        <end position="523"/>
    </location>
</feature>
<evidence type="ECO:0000256" key="3">
    <source>
        <dbReference type="ARBA" id="ARBA00022989"/>
    </source>
</evidence>
<feature type="transmembrane region" description="Helical" evidence="5">
    <location>
        <begin position="428"/>
        <end position="455"/>
    </location>
</feature>
<dbReference type="InterPro" id="IPR036259">
    <property type="entry name" value="MFS_trans_sf"/>
</dbReference>
<feature type="transmembrane region" description="Helical" evidence="5">
    <location>
        <begin position="498"/>
        <end position="518"/>
    </location>
</feature>
<dbReference type="Pfam" id="PF07690">
    <property type="entry name" value="MFS_1"/>
    <property type="match status" value="1"/>
</dbReference>
<keyword evidence="2 5" id="KW-0812">Transmembrane</keyword>
<feature type="transmembrane region" description="Helical" evidence="5">
    <location>
        <begin position="182"/>
        <end position="203"/>
    </location>
</feature>
<evidence type="ECO:0000256" key="1">
    <source>
        <dbReference type="ARBA" id="ARBA00004141"/>
    </source>
</evidence>
<dbReference type="AlphaFoldDB" id="A0A438MTD2"/>
<dbReference type="InterPro" id="IPR011701">
    <property type="entry name" value="MFS"/>
</dbReference>
<comment type="caution">
    <text evidence="7">The sequence shown here is derived from an EMBL/GenBank/DDBJ whole genome shotgun (WGS) entry which is preliminary data.</text>
</comment>
<evidence type="ECO:0000256" key="4">
    <source>
        <dbReference type="ARBA" id="ARBA00023136"/>
    </source>
</evidence>
<dbReference type="SUPFAM" id="SSF103473">
    <property type="entry name" value="MFS general substrate transporter"/>
    <property type="match status" value="1"/>
</dbReference>
<name>A0A438MTD2_EXOME</name>
<feature type="transmembrane region" description="Helical" evidence="5">
    <location>
        <begin position="209"/>
        <end position="227"/>
    </location>
</feature>
<dbReference type="Proteomes" id="UP000288859">
    <property type="component" value="Unassembled WGS sequence"/>
</dbReference>
<dbReference type="OrthoDB" id="5215911at2759"/>